<reference evidence="2" key="1">
    <citation type="journal article" date="2013" name="New Phytol.">
        <title>Comparative genomic and transcriptomic analyses reveal the hemibiotrophic stage shift of Colletotrichum fungi.</title>
        <authorList>
            <person name="Gan P."/>
            <person name="Ikeda K."/>
            <person name="Irieda H."/>
            <person name="Narusaka M."/>
            <person name="O'Connell R.J."/>
            <person name="Narusaka Y."/>
            <person name="Takano Y."/>
            <person name="Kubo Y."/>
            <person name="Shirasu K."/>
        </authorList>
    </citation>
    <scope>NUCLEOTIDE SEQUENCE [LARGE SCALE GENOMIC DNA]</scope>
    <source>
        <strain evidence="2">104-T / ATCC 96160 / CBS 514.97 / LARS 414 / MAFF 240422</strain>
    </source>
</reference>
<dbReference type="AlphaFoldDB" id="A0A484FKC8"/>
<organism evidence="1 2">
    <name type="scientific">Colletotrichum orbiculare (strain 104-T / ATCC 96160 / CBS 514.97 / LARS 414 / MAFF 240422)</name>
    <name type="common">Cucumber anthracnose fungus</name>
    <name type="synonym">Colletotrichum lagenarium</name>
    <dbReference type="NCBI Taxonomy" id="1213857"/>
    <lineage>
        <taxon>Eukaryota</taxon>
        <taxon>Fungi</taxon>
        <taxon>Dikarya</taxon>
        <taxon>Ascomycota</taxon>
        <taxon>Pezizomycotina</taxon>
        <taxon>Sordariomycetes</taxon>
        <taxon>Hypocreomycetidae</taxon>
        <taxon>Glomerellales</taxon>
        <taxon>Glomerellaceae</taxon>
        <taxon>Colletotrichum</taxon>
        <taxon>Colletotrichum orbiculare species complex</taxon>
    </lineage>
</organism>
<evidence type="ECO:0000313" key="2">
    <source>
        <dbReference type="Proteomes" id="UP000014480"/>
    </source>
</evidence>
<evidence type="ECO:0000313" key="1">
    <source>
        <dbReference type="EMBL" id="TDZ17944.1"/>
    </source>
</evidence>
<sequence>MAFDAAEAAPLIPSHLEMFLSLAVIMRFASSTFSSQSSSFLHLPHSISFPAAVVLHAPPPSLLTPLPLSKVS</sequence>
<accession>A0A484FKC8</accession>
<name>A0A484FKC8_COLOR</name>
<dbReference type="EMBL" id="AMCV02000026">
    <property type="protein sequence ID" value="TDZ17944.1"/>
    <property type="molecule type" value="Genomic_DNA"/>
</dbReference>
<gene>
    <name evidence="1" type="ORF">Cob_v009134</name>
</gene>
<proteinExistence type="predicted"/>
<comment type="caution">
    <text evidence="1">The sequence shown here is derived from an EMBL/GenBank/DDBJ whole genome shotgun (WGS) entry which is preliminary data.</text>
</comment>
<reference evidence="2" key="2">
    <citation type="journal article" date="2019" name="Mol. Plant Microbe Interact.">
        <title>Genome sequence resources for four phytopathogenic fungi from the Colletotrichum orbiculare species complex.</title>
        <authorList>
            <person name="Gan P."/>
            <person name="Tsushima A."/>
            <person name="Narusaka M."/>
            <person name="Narusaka Y."/>
            <person name="Takano Y."/>
            <person name="Kubo Y."/>
            <person name="Shirasu K."/>
        </authorList>
    </citation>
    <scope>GENOME REANNOTATION</scope>
    <source>
        <strain evidence="2">104-T / ATCC 96160 / CBS 514.97 / LARS 414 / MAFF 240422</strain>
    </source>
</reference>
<protein>
    <submittedName>
        <fullName evidence="1">Uncharacterized protein</fullName>
    </submittedName>
</protein>
<dbReference type="Proteomes" id="UP000014480">
    <property type="component" value="Unassembled WGS sequence"/>
</dbReference>
<keyword evidence="2" id="KW-1185">Reference proteome</keyword>